<dbReference type="HAMAP" id="MF_02065">
    <property type="entry name" value="MltG"/>
    <property type="match status" value="1"/>
</dbReference>
<dbReference type="GO" id="GO:0071555">
    <property type="term" value="P:cell wall organization"/>
    <property type="evidence" value="ECO:0007669"/>
    <property type="project" value="UniProtKB-KW"/>
</dbReference>
<keyword evidence="4 7" id="KW-0472">Membrane</keyword>
<gene>
    <name evidence="8" type="ORF">METZ01_LOCUS129472</name>
</gene>
<keyword evidence="3 7" id="KW-1133">Transmembrane helix</keyword>
<evidence type="ECO:0008006" key="9">
    <source>
        <dbReference type="Google" id="ProtNLM"/>
    </source>
</evidence>
<dbReference type="NCBIfam" id="TIGR00247">
    <property type="entry name" value="endolytic transglycosylase MltG"/>
    <property type="match status" value="1"/>
</dbReference>
<dbReference type="EMBL" id="UINC01018274">
    <property type="protein sequence ID" value="SVA76618.1"/>
    <property type="molecule type" value="Genomic_DNA"/>
</dbReference>
<organism evidence="8">
    <name type="scientific">marine metagenome</name>
    <dbReference type="NCBI Taxonomy" id="408172"/>
    <lineage>
        <taxon>unclassified sequences</taxon>
        <taxon>metagenomes</taxon>
        <taxon>ecological metagenomes</taxon>
    </lineage>
</organism>
<keyword evidence="5" id="KW-0456">Lyase</keyword>
<protein>
    <recommendedName>
        <fullName evidence="9">Endolytic murein transglycosylase</fullName>
    </recommendedName>
</protein>
<reference evidence="8" key="1">
    <citation type="submission" date="2018-05" db="EMBL/GenBank/DDBJ databases">
        <authorList>
            <person name="Lanie J.A."/>
            <person name="Ng W.-L."/>
            <person name="Kazmierczak K.M."/>
            <person name="Andrzejewski T.M."/>
            <person name="Davidsen T.M."/>
            <person name="Wayne K.J."/>
            <person name="Tettelin H."/>
            <person name="Glass J.I."/>
            <person name="Rusch D."/>
            <person name="Podicherti R."/>
            <person name="Tsui H.-C.T."/>
            <person name="Winkler M.E."/>
        </authorList>
    </citation>
    <scope>NUCLEOTIDE SEQUENCE</scope>
</reference>
<sequence length="351" mass="39775">MQAGNFSYMADAKFEIDYKIKIGGGITLLVLIGILLFYSIVLGWEIDCQEPSDLIAIPKGASAQSVAALLRESSCLQNESIFKLALTLTMKNKRIIPGRYNVKGISSIGQLVKMITSQSSDRVKITLIEGWPMERYAEALNKELKIDTYEFLRLCKDFNFIHSLGIDAPSLEGFLAPDTYILLRTYTEENIIRIMVNQFNHNMQRIKESAPSVHLNKREITTLASIIQGEAMFVDEMPTISSVYNNRLKKGMLLQADPTIQYILPGKPRRLYNKHLTVDDPYNTYKYKGLPPGPINNPGYSALYAAAHPSQTSYLYFVADGEGRHIFSNSNEEHNQAKLILKQNRRKKRKL</sequence>
<dbReference type="Pfam" id="PF02618">
    <property type="entry name" value="YceG"/>
    <property type="match status" value="1"/>
</dbReference>
<dbReference type="GO" id="GO:0016829">
    <property type="term" value="F:lyase activity"/>
    <property type="evidence" value="ECO:0007669"/>
    <property type="project" value="UniProtKB-KW"/>
</dbReference>
<evidence type="ECO:0000256" key="3">
    <source>
        <dbReference type="ARBA" id="ARBA00022989"/>
    </source>
</evidence>
<accession>A0A381YHR5</accession>
<name>A0A381YHR5_9ZZZZ</name>
<evidence type="ECO:0000256" key="6">
    <source>
        <dbReference type="ARBA" id="ARBA00023316"/>
    </source>
</evidence>
<keyword evidence="1" id="KW-1003">Cell membrane</keyword>
<evidence type="ECO:0000256" key="2">
    <source>
        <dbReference type="ARBA" id="ARBA00022692"/>
    </source>
</evidence>
<evidence type="ECO:0000256" key="4">
    <source>
        <dbReference type="ARBA" id="ARBA00023136"/>
    </source>
</evidence>
<dbReference type="Gene3D" id="3.30.1490.480">
    <property type="entry name" value="Endolytic murein transglycosylase"/>
    <property type="match status" value="1"/>
</dbReference>
<evidence type="ECO:0000256" key="7">
    <source>
        <dbReference type="SAM" id="Phobius"/>
    </source>
</evidence>
<feature type="transmembrane region" description="Helical" evidence="7">
    <location>
        <begin position="20"/>
        <end position="44"/>
    </location>
</feature>
<dbReference type="PANTHER" id="PTHR30518:SF2">
    <property type="entry name" value="ENDOLYTIC MUREIN TRANSGLYCOSYLASE"/>
    <property type="match status" value="1"/>
</dbReference>
<dbReference type="AlphaFoldDB" id="A0A381YHR5"/>
<dbReference type="InterPro" id="IPR003770">
    <property type="entry name" value="MLTG-like"/>
</dbReference>
<proteinExistence type="inferred from homology"/>
<dbReference type="Gene3D" id="3.30.160.60">
    <property type="entry name" value="Classic Zinc Finger"/>
    <property type="match status" value="1"/>
</dbReference>
<keyword evidence="2 7" id="KW-0812">Transmembrane</keyword>
<evidence type="ECO:0000256" key="5">
    <source>
        <dbReference type="ARBA" id="ARBA00023239"/>
    </source>
</evidence>
<evidence type="ECO:0000256" key="1">
    <source>
        <dbReference type="ARBA" id="ARBA00022475"/>
    </source>
</evidence>
<evidence type="ECO:0000313" key="8">
    <source>
        <dbReference type="EMBL" id="SVA76618.1"/>
    </source>
</evidence>
<dbReference type="CDD" id="cd08010">
    <property type="entry name" value="MltG_like"/>
    <property type="match status" value="1"/>
</dbReference>
<dbReference type="PANTHER" id="PTHR30518">
    <property type="entry name" value="ENDOLYTIC MUREIN TRANSGLYCOSYLASE"/>
    <property type="match status" value="1"/>
</dbReference>
<keyword evidence="6" id="KW-0961">Cell wall biogenesis/degradation</keyword>